<dbReference type="InterPro" id="IPR001845">
    <property type="entry name" value="HTH_ArsR_DNA-bd_dom"/>
</dbReference>
<organism evidence="6 9">
    <name type="scientific">Clostridium innocuum</name>
    <dbReference type="NCBI Taxonomy" id="1522"/>
    <lineage>
        <taxon>Bacteria</taxon>
        <taxon>Bacillati</taxon>
        <taxon>Bacillota</taxon>
        <taxon>Clostridia</taxon>
        <taxon>Eubacteriales</taxon>
        <taxon>Clostridiaceae</taxon>
        <taxon>Clostridium</taxon>
    </lineage>
</organism>
<feature type="coiled-coil region" evidence="4">
    <location>
        <begin position="168"/>
        <end position="216"/>
    </location>
</feature>
<dbReference type="Proteomes" id="UP000030008">
    <property type="component" value="Unassembled WGS sequence"/>
</dbReference>
<dbReference type="EMBL" id="JQIF01000128">
    <property type="protein sequence ID" value="KGJ51307.1"/>
    <property type="molecule type" value="Genomic_DNA"/>
</dbReference>
<evidence type="ECO:0000256" key="2">
    <source>
        <dbReference type="ARBA" id="ARBA00023125"/>
    </source>
</evidence>
<reference evidence="7" key="3">
    <citation type="journal article" date="2022" name="Clin. Infect. Dis.">
        <title>Association between Clostridium innocuum and antibiotic-associated diarrhea in adults and children: A cross-sectional study and comparative genomics analysis.</title>
        <authorList>
            <person name="Cherny K.E."/>
            <person name="Muscat E.B."/>
            <person name="Balaji A."/>
            <person name="Mukherjee J."/>
            <person name="Ozer E.A."/>
            <person name="Angarone M.P."/>
            <person name="Hauser A.R."/>
            <person name="Sichel J.S."/>
            <person name="Amponsah E."/>
            <person name="Kociolek L.K."/>
        </authorList>
    </citation>
    <scope>NUCLEOTIDE SEQUENCE</scope>
    <source>
        <strain evidence="7">NU1-AC-029v</strain>
    </source>
</reference>
<accession>A0A099I215</accession>
<dbReference type="InterPro" id="IPR011991">
    <property type="entry name" value="ArsR-like_HTH"/>
</dbReference>
<dbReference type="Gene3D" id="1.10.10.10">
    <property type="entry name" value="Winged helix-like DNA-binding domain superfamily/Winged helix DNA-binding domain"/>
    <property type="match status" value="1"/>
</dbReference>
<dbReference type="Proteomes" id="UP001203972">
    <property type="component" value="Unassembled WGS sequence"/>
</dbReference>
<gene>
    <name evidence="6" type="ORF">CIAN88_21250</name>
    <name evidence="8" type="ORF">GT664_20705</name>
    <name evidence="7" type="ORF">MKC95_20880</name>
</gene>
<sequence>MKILFKNHFQPMLECCELLEDCLRKERYEETLRGEHLPIEEEKRIQSHIDVLTDIRSEVDAVFLQDYKDLSLLFEDKKNGKVTPFRSFFISYLDMEETDWKLQLQRLRRVCEKDRLCLIRAYISNFDEDKDYKNVEDAVLLQDLNATSLSAEDKWELLMKAQDMTAVLDRWEELFIKLLAVLDRYQKEYAEAARQFEDMIENHEELLKELSELTGMKLDEVLFKSEELLILPAFSGFRSLSFLTQDLNEHGKATLIWGLDILSLLKYKKAGMSVDTICTSLKLLSDKSKFEILCYVSRQCAYGAQIAKELQLTTPTISYHMQALMNAGFIKFRKENNRLYYSLNREYLEEFLEMTKQKLLSNS</sequence>
<dbReference type="InterPro" id="IPR051081">
    <property type="entry name" value="HTH_MetalResp_TranReg"/>
</dbReference>
<reference evidence="8" key="2">
    <citation type="journal article" date="2019" name="Nat. Med.">
        <title>A library of human gut bacterial isolates paired with longitudinal multiomics data enables mechanistic microbiome research.</title>
        <authorList>
            <person name="Poyet M."/>
            <person name="Groussin M."/>
            <person name="Gibbons S.M."/>
            <person name="Avila-Pacheco J."/>
            <person name="Jiang X."/>
            <person name="Kearney S.M."/>
            <person name="Perrotta A.R."/>
            <person name="Berdy B."/>
            <person name="Zhao S."/>
            <person name="Lieberman T.D."/>
            <person name="Swanson P.K."/>
            <person name="Smith M."/>
            <person name="Roesemann S."/>
            <person name="Alexander J.E."/>
            <person name="Rich S.A."/>
            <person name="Livny J."/>
            <person name="Vlamakis H."/>
            <person name="Clish C."/>
            <person name="Bullock K."/>
            <person name="Deik A."/>
            <person name="Scott J."/>
            <person name="Pierce K.A."/>
            <person name="Xavier R.J."/>
            <person name="Alm E.J."/>
        </authorList>
    </citation>
    <scope>NUCLEOTIDE SEQUENCE</scope>
    <source>
        <strain evidence="8">BIOML-A12</strain>
    </source>
</reference>
<protein>
    <submittedName>
        <fullName evidence="6">ArsR family transcriptional regulator</fullName>
    </submittedName>
    <submittedName>
        <fullName evidence="7">Winged helix-turn-helix domain-containing protein</fullName>
    </submittedName>
</protein>
<dbReference type="EMBL" id="WWTN01000055">
    <property type="protein sequence ID" value="MZH58111.1"/>
    <property type="molecule type" value="Genomic_DNA"/>
</dbReference>
<evidence type="ECO:0000256" key="1">
    <source>
        <dbReference type="ARBA" id="ARBA00023015"/>
    </source>
</evidence>
<feature type="domain" description="HTH arsR-type" evidence="5">
    <location>
        <begin position="269"/>
        <end position="363"/>
    </location>
</feature>
<evidence type="ECO:0000313" key="7">
    <source>
        <dbReference type="EMBL" id="MCR0235224.1"/>
    </source>
</evidence>
<dbReference type="InterPro" id="IPR036390">
    <property type="entry name" value="WH_DNA-bd_sf"/>
</dbReference>
<dbReference type="PRINTS" id="PR00778">
    <property type="entry name" value="HTHARSR"/>
</dbReference>
<dbReference type="InterPro" id="IPR036388">
    <property type="entry name" value="WH-like_DNA-bd_sf"/>
</dbReference>
<keyword evidence="3" id="KW-0804">Transcription</keyword>
<dbReference type="Pfam" id="PF01022">
    <property type="entry name" value="HTH_5"/>
    <property type="match status" value="1"/>
</dbReference>
<dbReference type="SUPFAM" id="SSF46785">
    <property type="entry name" value="Winged helix' DNA-binding domain"/>
    <property type="match status" value="1"/>
</dbReference>
<dbReference type="SMART" id="SM00418">
    <property type="entry name" value="HTH_ARSR"/>
    <property type="match status" value="1"/>
</dbReference>
<dbReference type="PANTHER" id="PTHR33154:SF18">
    <property type="entry name" value="ARSENICAL RESISTANCE OPERON REPRESSOR"/>
    <property type="match status" value="1"/>
</dbReference>
<comment type="caution">
    <text evidence="6">The sequence shown here is derived from an EMBL/GenBank/DDBJ whole genome shotgun (WGS) entry which is preliminary data.</text>
</comment>
<dbReference type="AlphaFoldDB" id="A0A099I215"/>
<dbReference type="PANTHER" id="PTHR33154">
    <property type="entry name" value="TRANSCRIPTIONAL REGULATOR, ARSR FAMILY"/>
    <property type="match status" value="1"/>
</dbReference>
<keyword evidence="4" id="KW-0175">Coiled coil</keyword>
<evidence type="ECO:0000313" key="9">
    <source>
        <dbReference type="Proteomes" id="UP000030008"/>
    </source>
</evidence>
<keyword evidence="2" id="KW-0238">DNA-binding</keyword>
<reference evidence="6 9" key="1">
    <citation type="submission" date="2014-08" db="EMBL/GenBank/DDBJ databases">
        <title>Clostridium innocuum, an unnegligible vancomycin-resistant pathogen causing extra-intestinal infections.</title>
        <authorList>
            <person name="Feng Y."/>
            <person name="Chiu C.-H."/>
        </authorList>
    </citation>
    <scope>NUCLEOTIDE SEQUENCE [LARGE SCALE GENOMIC DNA]</scope>
    <source>
        <strain evidence="6 9">AN88</strain>
    </source>
</reference>
<dbReference type="CDD" id="cd00090">
    <property type="entry name" value="HTH_ARSR"/>
    <property type="match status" value="1"/>
</dbReference>
<evidence type="ECO:0000256" key="4">
    <source>
        <dbReference type="SAM" id="Coils"/>
    </source>
</evidence>
<dbReference type="GO" id="GO:0003700">
    <property type="term" value="F:DNA-binding transcription factor activity"/>
    <property type="evidence" value="ECO:0007669"/>
    <property type="project" value="InterPro"/>
</dbReference>
<evidence type="ECO:0000259" key="5">
    <source>
        <dbReference type="PROSITE" id="PS50987"/>
    </source>
</evidence>
<dbReference type="Proteomes" id="UP000604383">
    <property type="component" value="Unassembled WGS sequence"/>
</dbReference>
<name>A0A099I215_CLOIN</name>
<proteinExistence type="predicted"/>
<dbReference type="EMBL" id="JAKTMA010000055">
    <property type="protein sequence ID" value="MCR0235224.1"/>
    <property type="molecule type" value="Genomic_DNA"/>
</dbReference>
<dbReference type="RefSeq" id="WP_008817653.1">
    <property type="nucleotide sequence ID" value="NZ_AP025565.1"/>
</dbReference>
<evidence type="ECO:0000313" key="6">
    <source>
        <dbReference type="EMBL" id="KGJ51307.1"/>
    </source>
</evidence>
<evidence type="ECO:0000256" key="3">
    <source>
        <dbReference type="ARBA" id="ARBA00023163"/>
    </source>
</evidence>
<keyword evidence="1" id="KW-0805">Transcription regulation</keyword>
<dbReference type="GO" id="GO:0003677">
    <property type="term" value="F:DNA binding"/>
    <property type="evidence" value="ECO:0007669"/>
    <property type="project" value="UniProtKB-KW"/>
</dbReference>
<dbReference type="PROSITE" id="PS50987">
    <property type="entry name" value="HTH_ARSR_2"/>
    <property type="match status" value="1"/>
</dbReference>
<evidence type="ECO:0000313" key="8">
    <source>
        <dbReference type="EMBL" id="MZH58111.1"/>
    </source>
</evidence>